<dbReference type="InterPro" id="IPR014308">
    <property type="entry name" value="Xanthine_DH_XdhC"/>
</dbReference>
<dbReference type="Gene3D" id="3.40.50.720">
    <property type="entry name" value="NAD(P)-binding Rossmann-like Domain"/>
    <property type="match status" value="1"/>
</dbReference>
<evidence type="ECO:0000259" key="1">
    <source>
        <dbReference type="Pfam" id="PF02625"/>
    </source>
</evidence>
<dbReference type="Pfam" id="PF02625">
    <property type="entry name" value="XdhC_CoxI"/>
    <property type="match status" value="1"/>
</dbReference>
<dbReference type="Proteomes" id="UP000281094">
    <property type="component" value="Unassembled WGS sequence"/>
</dbReference>
<dbReference type="RefSeq" id="WP_121645214.1">
    <property type="nucleotide sequence ID" value="NZ_RCWN01000001.1"/>
</dbReference>
<protein>
    <submittedName>
        <fullName evidence="3">Xanthine dehydrogenase accessory protein XdhC</fullName>
    </submittedName>
</protein>
<dbReference type="InterPro" id="IPR052698">
    <property type="entry name" value="MoCofactor_Util/Proc"/>
</dbReference>
<dbReference type="InterPro" id="IPR003777">
    <property type="entry name" value="XdhC_CoxI"/>
</dbReference>
<gene>
    <name evidence="3" type="primary">xdhC</name>
    <name evidence="3" type="ORF">D8780_08555</name>
</gene>
<reference evidence="3 4" key="1">
    <citation type="submission" date="2018-10" db="EMBL/GenBank/DDBJ databases">
        <title>Notoacmeibacter sp. M2BS9Y-3-1, whole genome shotgun sequence.</title>
        <authorList>
            <person name="Tuo L."/>
        </authorList>
    </citation>
    <scope>NUCLEOTIDE SEQUENCE [LARGE SCALE GENOMIC DNA]</scope>
    <source>
        <strain evidence="3 4">M2BS9Y-3-1</strain>
    </source>
</reference>
<dbReference type="PANTHER" id="PTHR30388">
    <property type="entry name" value="ALDEHYDE OXIDOREDUCTASE MOLYBDENUM COFACTOR ASSEMBLY PROTEIN"/>
    <property type="match status" value="1"/>
</dbReference>
<name>A0A3L7JBW4_9HYPH</name>
<accession>A0A3L7JBW4</accession>
<dbReference type="NCBIfam" id="TIGR02964">
    <property type="entry name" value="xanthine_xdhC"/>
    <property type="match status" value="1"/>
</dbReference>
<dbReference type="EMBL" id="RCWN01000001">
    <property type="protein sequence ID" value="RLQ88248.1"/>
    <property type="molecule type" value="Genomic_DNA"/>
</dbReference>
<proteinExistence type="predicted"/>
<comment type="caution">
    <text evidence="3">The sequence shown here is derived from an EMBL/GenBank/DDBJ whole genome shotgun (WGS) entry which is preliminary data.</text>
</comment>
<dbReference type="AlphaFoldDB" id="A0A3L7JBW4"/>
<evidence type="ECO:0000313" key="4">
    <source>
        <dbReference type="Proteomes" id="UP000281094"/>
    </source>
</evidence>
<evidence type="ECO:0000313" key="3">
    <source>
        <dbReference type="EMBL" id="RLQ88248.1"/>
    </source>
</evidence>
<feature type="domain" description="XdhC Rossmann" evidence="2">
    <location>
        <begin position="119"/>
        <end position="259"/>
    </location>
</feature>
<evidence type="ECO:0000259" key="2">
    <source>
        <dbReference type="Pfam" id="PF13478"/>
    </source>
</evidence>
<organism evidence="3 4">
    <name type="scientific">Notoacmeibacter ruber</name>
    <dbReference type="NCBI Taxonomy" id="2670375"/>
    <lineage>
        <taxon>Bacteria</taxon>
        <taxon>Pseudomonadati</taxon>
        <taxon>Pseudomonadota</taxon>
        <taxon>Alphaproteobacteria</taxon>
        <taxon>Hyphomicrobiales</taxon>
        <taxon>Notoacmeibacteraceae</taxon>
        <taxon>Notoacmeibacter</taxon>
    </lineage>
</organism>
<sequence>MRASDLVHLIQAAEPAIRISVTDTKGSTPREAGASMIVTEARTIGTIGGGTLEFRALERAHDMLKSHQTTAETMELPLGPEIGQCCGGRVALSLQPVDLTTLLEIHDQLREQESRQPEILIFGGGHVGTALARALAPLPFRSRMVETRPDILPDGLPVPSEILAMPEALVSQAKAGSAIVVLTHDHALDFMIISEAMQRDDLAYIGMIGSKTKRATFASHWLDKGGASEKLKELICPIGGSAVSDKRPEVIAAMVAAEITQSLISFEV</sequence>
<keyword evidence="4" id="KW-1185">Reference proteome</keyword>
<dbReference type="Pfam" id="PF13478">
    <property type="entry name" value="XdhC_C"/>
    <property type="match status" value="1"/>
</dbReference>
<feature type="domain" description="XdhC- CoxI" evidence="1">
    <location>
        <begin position="10"/>
        <end position="70"/>
    </location>
</feature>
<dbReference type="InterPro" id="IPR027051">
    <property type="entry name" value="XdhC_Rossmann_dom"/>
</dbReference>
<dbReference type="PANTHER" id="PTHR30388:SF6">
    <property type="entry name" value="XANTHINE DEHYDROGENASE SUBUNIT A-RELATED"/>
    <property type="match status" value="1"/>
</dbReference>